<dbReference type="Gene3D" id="3.40.630.30">
    <property type="match status" value="1"/>
</dbReference>
<gene>
    <name evidence="2" type="ordered locus">Curi_c12020</name>
</gene>
<evidence type="ECO:0000313" key="3">
    <source>
        <dbReference type="Proteomes" id="UP000006094"/>
    </source>
</evidence>
<dbReference type="SUPFAM" id="SSF55729">
    <property type="entry name" value="Acyl-CoA N-acyltransferases (Nat)"/>
    <property type="match status" value="1"/>
</dbReference>
<dbReference type="AlphaFoldDB" id="K0AZR8"/>
<reference evidence="2 3" key="1">
    <citation type="journal article" date="2012" name="PLoS ONE">
        <title>The purine-utilizing bacterium Clostridium acidurici 9a: a genome-guided metabolic reconsideration.</title>
        <authorList>
            <person name="Hartwich K."/>
            <person name="Poehlein A."/>
            <person name="Daniel R."/>
        </authorList>
    </citation>
    <scope>NUCLEOTIDE SEQUENCE [LARGE SCALE GENOMIC DNA]</scope>
    <source>
        <strain evidence="3">ATCC 7906 / DSM 604 / BCRC 14475 / CIP 104303 / KCTC 5404 / NCIMB 10678 / 9a</strain>
    </source>
</reference>
<dbReference type="PATRIC" id="fig|1128398.3.peg.1215"/>
<accession>K0AZR8</accession>
<keyword evidence="3" id="KW-1185">Reference proteome</keyword>
<evidence type="ECO:0000259" key="1">
    <source>
        <dbReference type="PROSITE" id="PS51186"/>
    </source>
</evidence>
<dbReference type="HOGENOM" id="CLU_081840_1_2_9"/>
<proteinExistence type="predicted"/>
<dbReference type="GO" id="GO:0016747">
    <property type="term" value="F:acyltransferase activity, transferring groups other than amino-acyl groups"/>
    <property type="evidence" value="ECO:0007669"/>
    <property type="project" value="InterPro"/>
</dbReference>
<feature type="domain" description="N-acetyltransferase" evidence="1">
    <location>
        <begin position="3"/>
        <end position="157"/>
    </location>
</feature>
<organism evidence="2 3">
    <name type="scientific">Gottschalkia acidurici (strain ATCC 7906 / DSM 604 / BCRC 14475 / CIP 104303 / KCTC 5404 / NCIMB 10678 / 9a)</name>
    <name type="common">Clostridium acidurici</name>
    <dbReference type="NCBI Taxonomy" id="1128398"/>
    <lineage>
        <taxon>Bacteria</taxon>
        <taxon>Bacillati</taxon>
        <taxon>Bacillota</taxon>
        <taxon>Tissierellia</taxon>
        <taxon>Tissierellales</taxon>
        <taxon>Gottschalkiaceae</taxon>
        <taxon>Gottschalkia</taxon>
    </lineage>
</organism>
<dbReference type="InterPro" id="IPR016181">
    <property type="entry name" value="Acyl_CoA_acyltransferase"/>
</dbReference>
<dbReference type="STRING" id="1128398.Curi_c12020"/>
<dbReference type="Pfam" id="PF00583">
    <property type="entry name" value="Acetyltransf_1"/>
    <property type="match status" value="1"/>
</dbReference>
<name>K0AZR8_GOTA9</name>
<dbReference type="InterPro" id="IPR000182">
    <property type="entry name" value="GNAT_dom"/>
</dbReference>
<dbReference type="PROSITE" id="PS51186">
    <property type="entry name" value="GNAT"/>
    <property type="match status" value="1"/>
</dbReference>
<protein>
    <submittedName>
        <fullName evidence="2">Acetyltransferase, GNAT family</fullName>
    </submittedName>
</protein>
<dbReference type="KEGG" id="cad:Curi_c12020"/>
<dbReference type="EMBL" id="CP003326">
    <property type="protein sequence ID" value="AFS78215.1"/>
    <property type="molecule type" value="Genomic_DNA"/>
</dbReference>
<dbReference type="OrthoDB" id="9797178at2"/>
<dbReference type="RefSeq" id="WP_014967352.1">
    <property type="nucleotide sequence ID" value="NC_018664.1"/>
</dbReference>
<evidence type="ECO:0000313" key="2">
    <source>
        <dbReference type="EMBL" id="AFS78215.1"/>
    </source>
</evidence>
<dbReference type="eggNOG" id="COG3153">
    <property type="taxonomic scope" value="Bacteria"/>
</dbReference>
<dbReference type="CDD" id="cd04301">
    <property type="entry name" value="NAT_SF"/>
    <property type="match status" value="1"/>
</dbReference>
<sequence length="176" mass="20209">MNIIIRQEEERDYSSVKYVVEKAFENAEYSDHKEQLLVERLRKSDAFIPELSLIAELNKEIIGHAMLTKLIIRNGKNEYESLALAPVSVLSQYQNIGIGSKLINESLKVAKQIGFKSVIVLGHEKYYPRFGFMPARTWGIKCPFEVPNESFMALELERDSLSDVDGTVIYPNEFFE</sequence>
<dbReference type="Proteomes" id="UP000006094">
    <property type="component" value="Chromosome"/>
</dbReference>